<feature type="domain" description="FAS1" evidence="12">
    <location>
        <begin position="303"/>
        <end position="418"/>
    </location>
</feature>
<keyword evidence="6" id="KW-0654">Proteoglycan</keyword>
<gene>
    <name evidence="13" type="ORF">GH714_002440</name>
</gene>
<evidence type="ECO:0000256" key="10">
    <source>
        <dbReference type="SAM" id="MobiDB-lite"/>
    </source>
</evidence>
<dbReference type="FunFam" id="2.30.180.10:FF:000006">
    <property type="entry name" value="Fasciclin-like arabinogalactan protein 11"/>
    <property type="match status" value="1"/>
</dbReference>
<evidence type="ECO:0000256" key="6">
    <source>
        <dbReference type="ARBA" id="ARBA00022974"/>
    </source>
</evidence>
<keyword evidence="14" id="KW-1185">Reference proteome</keyword>
<comment type="subcellular location">
    <subcellularLocation>
        <location evidence="1">Cell membrane</location>
        <topology evidence="1">Lipid-anchor</topology>
        <topology evidence="1">GPI-anchor</topology>
    </subcellularLocation>
</comment>
<evidence type="ECO:0000256" key="2">
    <source>
        <dbReference type="ARBA" id="ARBA00007843"/>
    </source>
</evidence>
<dbReference type="GO" id="GO:0005886">
    <property type="term" value="C:plasma membrane"/>
    <property type="evidence" value="ECO:0007669"/>
    <property type="project" value="UniProtKB-SubCell"/>
</dbReference>
<comment type="similarity">
    <text evidence="2">Belongs to the fasciclin-like AGP family.</text>
</comment>
<evidence type="ECO:0000256" key="7">
    <source>
        <dbReference type="ARBA" id="ARBA00023136"/>
    </source>
</evidence>
<comment type="function">
    <text evidence="9">May be a cell surface adhesion protein.</text>
</comment>
<sequence length="481" mass="50018">MKQQYLFSFSLLLLFLHSTETFAQSPAAAPVQAPPVAPVQAPPAPPAQSPTGVQVAASPGPLDVVKILGKASHFTVFVRLLKSTQVDTELFLQLNNTNNGATIFAPSDGAFSGLKVGTLNSLTDGDKIELVKFHIVPTFISTSQFQTVSNPVRTLAGAGNRFALNVTTGGNLVNITTGLTNTTISGTVYTDSRLAIYQVSRVLLPLDMFTPKPPSPAPSPAPAPEKPKKAPIVESPVAPKDLSGAVSLIVHYHVMLGFTAVAQSPAAAPAPTGKAPAAAPPPPPPAAAAPAPALVPVMPSKGPLNVVKVLQKAGHFTFFVRLIKTTQEDIQLSSQLNDSSDGVTIFAPTDGAFSSIIKSGTLNSLSDQEKIESRQRFALNVTTTENLVNVSTGLTNTSVSAIVYTDGKVAIYQVDKVLLPLDLFAPKPPAPAPAPPKAKKDEGAETPVVPKDISGAVLSCIIHDNLVILGVIGVVGAIFSL</sequence>
<feature type="signal peptide" evidence="11">
    <location>
        <begin position="1"/>
        <end position="23"/>
    </location>
</feature>
<evidence type="ECO:0000256" key="3">
    <source>
        <dbReference type="ARBA" id="ARBA00022475"/>
    </source>
</evidence>
<keyword evidence="4" id="KW-0336">GPI-anchor</keyword>
<accession>A0A6A6K479</accession>
<dbReference type="GO" id="GO:0009834">
    <property type="term" value="P:plant-type secondary cell wall biogenesis"/>
    <property type="evidence" value="ECO:0007669"/>
    <property type="project" value="UniProtKB-ARBA"/>
</dbReference>
<feature type="compositionally biased region" description="Pro residues" evidence="10">
    <location>
        <begin position="211"/>
        <end position="224"/>
    </location>
</feature>
<evidence type="ECO:0000259" key="12">
    <source>
        <dbReference type="PROSITE" id="PS50213"/>
    </source>
</evidence>
<feature type="region of interest" description="Disordered" evidence="10">
    <location>
        <begin position="210"/>
        <end position="231"/>
    </location>
</feature>
<organism evidence="13 14">
    <name type="scientific">Hevea brasiliensis</name>
    <name type="common">Para rubber tree</name>
    <name type="synonym">Siphonia brasiliensis</name>
    <dbReference type="NCBI Taxonomy" id="3981"/>
    <lineage>
        <taxon>Eukaryota</taxon>
        <taxon>Viridiplantae</taxon>
        <taxon>Streptophyta</taxon>
        <taxon>Embryophyta</taxon>
        <taxon>Tracheophyta</taxon>
        <taxon>Spermatophyta</taxon>
        <taxon>Magnoliopsida</taxon>
        <taxon>eudicotyledons</taxon>
        <taxon>Gunneridae</taxon>
        <taxon>Pentapetalae</taxon>
        <taxon>rosids</taxon>
        <taxon>fabids</taxon>
        <taxon>Malpighiales</taxon>
        <taxon>Euphorbiaceae</taxon>
        <taxon>Crotonoideae</taxon>
        <taxon>Micrandreae</taxon>
        <taxon>Hevea</taxon>
    </lineage>
</organism>
<dbReference type="AlphaFoldDB" id="A0A6A6K479"/>
<evidence type="ECO:0000256" key="9">
    <source>
        <dbReference type="ARBA" id="ARBA00024686"/>
    </source>
</evidence>
<dbReference type="PANTHER" id="PTHR32077">
    <property type="entry name" value="FASCICLIN-LIKE ARABINOGALACTAN PROTEIN"/>
    <property type="match status" value="1"/>
</dbReference>
<evidence type="ECO:0000313" key="14">
    <source>
        <dbReference type="Proteomes" id="UP000467840"/>
    </source>
</evidence>
<dbReference type="PANTHER" id="PTHR32077:SF40">
    <property type="entry name" value="FAS1 DOMAIN-CONTAINING PROTEIN"/>
    <property type="match status" value="1"/>
</dbReference>
<feature type="domain" description="FAS1" evidence="12">
    <location>
        <begin position="61"/>
        <end position="203"/>
    </location>
</feature>
<evidence type="ECO:0000256" key="5">
    <source>
        <dbReference type="ARBA" id="ARBA00022729"/>
    </source>
</evidence>
<feature type="compositionally biased region" description="Pro residues" evidence="10">
    <location>
        <begin position="33"/>
        <end position="48"/>
    </location>
</feature>
<evidence type="ECO:0000256" key="11">
    <source>
        <dbReference type="SAM" id="SignalP"/>
    </source>
</evidence>
<dbReference type="Gene3D" id="2.30.180.10">
    <property type="entry name" value="FAS1 domain"/>
    <property type="match status" value="2"/>
</dbReference>
<feature type="region of interest" description="Disordered" evidence="10">
    <location>
        <begin position="33"/>
        <end position="55"/>
    </location>
</feature>
<keyword evidence="4" id="KW-0449">Lipoprotein</keyword>
<dbReference type="InterPro" id="IPR000782">
    <property type="entry name" value="FAS1_domain"/>
</dbReference>
<dbReference type="Pfam" id="PF02469">
    <property type="entry name" value="Fasciclin"/>
    <property type="match status" value="2"/>
</dbReference>
<feature type="compositionally biased region" description="Low complexity" evidence="10">
    <location>
        <begin position="267"/>
        <end position="277"/>
    </location>
</feature>
<dbReference type="InterPro" id="IPR036378">
    <property type="entry name" value="FAS1_dom_sf"/>
</dbReference>
<feature type="chain" id="PRO_5025638941" description="FAS1 domain-containing protein" evidence="11">
    <location>
        <begin position="24"/>
        <end position="481"/>
    </location>
</feature>
<evidence type="ECO:0000313" key="13">
    <source>
        <dbReference type="EMBL" id="KAF2283344.1"/>
    </source>
</evidence>
<dbReference type="SMART" id="SM00554">
    <property type="entry name" value="FAS1"/>
    <property type="match status" value="2"/>
</dbReference>
<evidence type="ECO:0000256" key="4">
    <source>
        <dbReference type="ARBA" id="ARBA00022622"/>
    </source>
</evidence>
<keyword evidence="7" id="KW-0472">Membrane</keyword>
<dbReference type="InterPro" id="IPR045003">
    <property type="entry name" value="FLA_A"/>
</dbReference>
<name>A0A6A6K479_HEVBR</name>
<protein>
    <recommendedName>
        <fullName evidence="12">FAS1 domain-containing protein</fullName>
    </recommendedName>
</protein>
<feature type="compositionally biased region" description="Pro residues" evidence="10">
    <location>
        <begin position="278"/>
        <end position="287"/>
    </location>
</feature>
<dbReference type="GO" id="GO:0098552">
    <property type="term" value="C:side of membrane"/>
    <property type="evidence" value="ECO:0007669"/>
    <property type="project" value="UniProtKB-KW"/>
</dbReference>
<reference evidence="13 14" key="1">
    <citation type="journal article" date="2020" name="Mol. Plant">
        <title>The Chromosome-Based Rubber Tree Genome Provides New Insights into Spurge Genome Evolution and Rubber Biosynthesis.</title>
        <authorList>
            <person name="Liu J."/>
            <person name="Shi C."/>
            <person name="Shi C.C."/>
            <person name="Li W."/>
            <person name="Zhang Q.J."/>
            <person name="Zhang Y."/>
            <person name="Li K."/>
            <person name="Lu H.F."/>
            <person name="Shi C."/>
            <person name="Zhu S.T."/>
            <person name="Xiao Z.Y."/>
            <person name="Nan H."/>
            <person name="Yue Y."/>
            <person name="Zhu X.G."/>
            <person name="Wu Y."/>
            <person name="Hong X.N."/>
            <person name="Fan G.Y."/>
            <person name="Tong Y."/>
            <person name="Zhang D."/>
            <person name="Mao C.L."/>
            <person name="Liu Y.L."/>
            <person name="Hao S.J."/>
            <person name="Liu W.Q."/>
            <person name="Lv M.Q."/>
            <person name="Zhang H.B."/>
            <person name="Liu Y."/>
            <person name="Hu-Tang G.R."/>
            <person name="Wang J.P."/>
            <person name="Wang J.H."/>
            <person name="Sun Y.H."/>
            <person name="Ni S.B."/>
            <person name="Chen W.B."/>
            <person name="Zhang X.C."/>
            <person name="Jiao Y.N."/>
            <person name="Eichler E.E."/>
            <person name="Li G.H."/>
            <person name="Liu X."/>
            <person name="Gao L.Z."/>
        </authorList>
    </citation>
    <scope>NUCLEOTIDE SEQUENCE [LARGE SCALE GENOMIC DNA]</scope>
    <source>
        <strain evidence="14">cv. GT1</strain>
        <tissue evidence="13">Leaf</tissue>
    </source>
</reference>
<evidence type="ECO:0000256" key="1">
    <source>
        <dbReference type="ARBA" id="ARBA00004609"/>
    </source>
</evidence>
<keyword evidence="3" id="KW-1003">Cell membrane</keyword>
<dbReference type="PROSITE" id="PS50213">
    <property type="entry name" value="FAS1"/>
    <property type="match status" value="2"/>
</dbReference>
<feature type="region of interest" description="Disordered" evidence="10">
    <location>
        <begin position="267"/>
        <end position="288"/>
    </location>
</feature>
<evidence type="ECO:0000256" key="8">
    <source>
        <dbReference type="ARBA" id="ARBA00023180"/>
    </source>
</evidence>
<dbReference type="Proteomes" id="UP000467840">
    <property type="component" value="Chromosome 12"/>
</dbReference>
<comment type="caution">
    <text evidence="13">The sequence shown here is derived from an EMBL/GenBank/DDBJ whole genome shotgun (WGS) entry which is preliminary data.</text>
</comment>
<dbReference type="EMBL" id="JAAGAX010000018">
    <property type="protein sequence ID" value="KAF2283344.1"/>
    <property type="molecule type" value="Genomic_DNA"/>
</dbReference>
<dbReference type="SUPFAM" id="SSF82153">
    <property type="entry name" value="FAS1 domain"/>
    <property type="match status" value="2"/>
</dbReference>
<keyword evidence="8" id="KW-0325">Glycoprotein</keyword>
<proteinExistence type="inferred from homology"/>
<keyword evidence="5 11" id="KW-0732">Signal</keyword>